<evidence type="ECO:0000313" key="3">
    <source>
        <dbReference type="Proteomes" id="UP001156666"/>
    </source>
</evidence>
<protein>
    <submittedName>
        <fullName evidence="2">Membrane protein</fullName>
    </submittedName>
</protein>
<organism evidence="2 3">
    <name type="scientific">Portibacter lacus</name>
    <dbReference type="NCBI Taxonomy" id="1099794"/>
    <lineage>
        <taxon>Bacteria</taxon>
        <taxon>Pseudomonadati</taxon>
        <taxon>Bacteroidota</taxon>
        <taxon>Saprospiria</taxon>
        <taxon>Saprospirales</taxon>
        <taxon>Haliscomenobacteraceae</taxon>
        <taxon>Portibacter</taxon>
    </lineage>
</organism>
<accession>A0AA37WD04</accession>
<feature type="transmembrane region" description="Helical" evidence="1">
    <location>
        <begin position="59"/>
        <end position="77"/>
    </location>
</feature>
<reference evidence="2" key="1">
    <citation type="journal article" date="2014" name="Int. J. Syst. Evol. Microbiol.">
        <title>Complete genome sequence of Corynebacterium casei LMG S-19264T (=DSM 44701T), isolated from a smear-ripened cheese.</title>
        <authorList>
            <consortium name="US DOE Joint Genome Institute (JGI-PGF)"/>
            <person name="Walter F."/>
            <person name="Albersmeier A."/>
            <person name="Kalinowski J."/>
            <person name="Ruckert C."/>
        </authorList>
    </citation>
    <scope>NUCLEOTIDE SEQUENCE</scope>
    <source>
        <strain evidence="2">NBRC 108769</strain>
    </source>
</reference>
<dbReference type="InterPro" id="IPR007404">
    <property type="entry name" value="YdjM-like"/>
</dbReference>
<proteinExistence type="predicted"/>
<keyword evidence="3" id="KW-1185">Reference proteome</keyword>
<keyword evidence="1" id="KW-1133">Transmembrane helix</keyword>
<keyword evidence="1" id="KW-0472">Membrane</keyword>
<sequence>MDSVTQFALGAAIGEASLGRQKGSKAALAGGLIATIPDLDVLLSPFFDTFTKMNVHRGFSHSILFSIIAALLVGYLLSRMKFFHDVRVWKLIGFSFLCLFTHGLLDAFTTYGTQLFSPFSNLRVGFDSVNVVDPIYTLSLVIGTILSITLFKNSSKKRRYANILGLIISTSYLLFTLANKRNVELQVDKQLEEIAVNADQILSVPIGIGNLNWRTIVTSGDTLYLGEYSYYKELPSLVKIPRQSNLLDGLDQHLVDRLIWFAKGNYAVAEYQGRIRFYNLQVDTQGPREVDGYIAPTAFYYEIKALKDGSYTLESNMHSRE</sequence>
<dbReference type="PANTHER" id="PTHR40031">
    <property type="entry name" value="HYPOTHETICAL MEMBRANE SPANNING PROTEIN"/>
    <property type="match status" value="1"/>
</dbReference>
<dbReference type="Pfam" id="PF04307">
    <property type="entry name" value="YdjM"/>
    <property type="match status" value="1"/>
</dbReference>
<dbReference type="EMBL" id="BSOH01000011">
    <property type="protein sequence ID" value="GLR17336.1"/>
    <property type="molecule type" value="Genomic_DNA"/>
</dbReference>
<dbReference type="AlphaFoldDB" id="A0AA37WD04"/>
<keyword evidence="1" id="KW-0812">Transmembrane</keyword>
<dbReference type="PANTHER" id="PTHR40031:SF1">
    <property type="entry name" value="MEMBRANE-BOUND METAL-DEPENDENT HYDROLASE"/>
    <property type="match status" value="1"/>
</dbReference>
<gene>
    <name evidence="2" type="ORF">GCM10007940_19510</name>
</gene>
<dbReference type="InterPro" id="IPR053170">
    <property type="entry name" value="Transcription_regulator"/>
</dbReference>
<evidence type="ECO:0000256" key="1">
    <source>
        <dbReference type="SAM" id="Phobius"/>
    </source>
</evidence>
<dbReference type="Proteomes" id="UP001156666">
    <property type="component" value="Unassembled WGS sequence"/>
</dbReference>
<comment type="caution">
    <text evidence="2">The sequence shown here is derived from an EMBL/GenBank/DDBJ whole genome shotgun (WGS) entry which is preliminary data.</text>
</comment>
<feature type="transmembrane region" description="Helical" evidence="1">
    <location>
        <begin position="131"/>
        <end position="151"/>
    </location>
</feature>
<evidence type="ECO:0000313" key="2">
    <source>
        <dbReference type="EMBL" id="GLR17336.1"/>
    </source>
</evidence>
<dbReference type="RefSeq" id="WP_235294046.1">
    <property type="nucleotide sequence ID" value="NZ_BSOH01000011.1"/>
</dbReference>
<reference evidence="2" key="2">
    <citation type="submission" date="2023-01" db="EMBL/GenBank/DDBJ databases">
        <title>Draft genome sequence of Portibacter lacus strain NBRC 108769.</title>
        <authorList>
            <person name="Sun Q."/>
            <person name="Mori K."/>
        </authorList>
    </citation>
    <scope>NUCLEOTIDE SEQUENCE</scope>
    <source>
        <strain evidence="2">NBRC 108769</strain>
    </source>
</reference>
<feature type="transmembrane region" description="Helical" evidence="1">
    <location>
        <begin position="160"/>
        <end position="178"/>
    </location>
</feature>
<feature type="transmembrane region" description="Helical" evidence="1">
    <location>
        <begin position="89"/>
        <end position="111"/>
    </location>
</feature>
<name>A0AA37WD04_9BACT</name>